<evidence type="ECO:0000259" key="1">
    <source>
        <dbReference type="Pfam" id="PF07583"/>
    </source>
</evidence>
<dbReference type="Pfam" id="PF13385">
    <property type="entry name" value="Laminin_G_3"/>
    <property type="match status" value="1"/>
</dbReference>
<dbReference type="Pfam" id="PF07587">
    <property type="entry name" value="PSD1"/>
    <property type="match status" value="1"/>
</dbReference>
<feature type="domain" description="DUF1549" evidence="1">
    <location>
        <begin position="166"/>
        <end position="372"/>
    </location>
</feature>
<dbReference type="EMBL" id="BAABCY010000032">
    <property type="protein sequence ID" value="GAA3561766.1"/>
    <property type="molecule type" value="Genomic_DNA"/>
</dbReference>
<dbReference type="InterPro" id="IPR022655">
    <property type="entry name" value="DUF1553"/>
</dbReference>
<dbReference type="InterPro" id="IPR011429">
    <property type="entry name" value="Cyt_c_Planctomycete-type"/>
</dbReference>
<sequence>MIKLYKRDILFIVIAFCISCKGPELPETVYSQYQSLPNEVDFNKHVKPILSDKCFLCHGPDKGKIEGGLQLHAAQAAYAELTESPGKFAIKPGNLNKSEVFHRILSTDPNEIMPEPSSHLTLSYYEKAVLIKWIEDGAKYKDHWAFIKPKAYKMPKVKNNNFVANPIDNFILARLEKEKLEPSPRADKETLLRRVSLDLTGLPPTIEDIDAFLSDDAPNAYEKQVDKLLASSQFGEQMALGWMDLSRFADTHGYSVDRYRDMSPWRDWVIDAFNKNMPYDQFVTWQLAGDLLENPTKETILATAFNRIHPQNMEGGIINEEFLVEYAVDRATTTGQAFMGLTVACARCHDHKYDPISQKNFYELTSYFNNINESGQISFNNAMPVPTMLLPTEEEAKVKQYLENLMETTEEKIVAREGSEGVLGFNAWLKEGIYKSALKTDPKAGLTAYFNLDSQGLENLLTPSQKGTMKRESRENLEVPLTKGKKGKGILFDGDTWLDLKKAGVFGRNDAFSISVWANVPETIKNGNILHKGDGAILYNWRGYHLKIVDDKLELMMAHTAPDNAIIKISNGGFPRDEWVHFAITYNGSSKAEDYKLYVNGKEVETTVKTDNLYKDILFRRGNEPGLQLGARLRGKGIKGAVVDEIKVYERALSAIEIMQLAETDDVKKMFLKDITELSLNDKKLLQDFYLKKIYHEGDSQQRQLAKLRKQYVDSVEKIQEVMIMKELPDPVQAYVLERGDYKAKGEKVFPNTPEALLPIPTDYPKNRLGLAKWLFHKDHPLTARVAINRFWQHYFGQGLVKTSEDFGNQGEMPSHPELLDWLSIHFRASGWDVKALQKLIVMSNTYQQASKANESLFERDAENKLLARGPSMRLTGEMLRDNALACSGLLNKTIGGESVSPYQPEGLWSVNNARYKQDTGENLYRRSLYTIWKRSVPHPTLATFDAPARDVCTVRRQKTNTPLQALVLLNDPIYIEAARVIGKDMAGYKDQKEAIATIFRKLTGRKIKKEELQLLVELHESEYMKFVDNIDKAKGWLNTGAYKIKERDNKALIAANAVTVNTVMNMDAYITKR</sequence>
<dbReference type="Pfam" id="PF07635">
    <property type="entry name" value="PSCyt1"/>
    <property type="match status" value="1"/>
</dbReference>
<evidence type="ECO:0000259" key="2">
    <source>
        <dbReference type="Pfam" id="PF07587"/>
    </source>
</evidence>
<dbReference type="SUPFAM" id="SSF49899">
    <property type="entry name" value="Concanavalin A-like lectins/glucanases"/>
    <property type="match status" value="1"/>
</dbReference>
<name>A0ABP6X7K7_9FLAO</name>
<dbReference type="PANTHER" id="PTHR35889:SF3">
    <property type="entry name" value="F-BOX DOMAIN-CONTAINING PROTEIN"/>
    <property type="match status" value="1"/>
</dbReference>
<evidence type="ECO:0000313" key="5">
    <source>
        <dbReference type="Proteomes" id="UP001500954"/>
    </source>
</evidence>
<dbReference type="PANTHER" id="PTHR35889">
    <property type="entry name" value="CYCLOINULO-OLIGOSACCHARIDE FRUCTANOTRANSFERASE-RELATED"/>
    <property type="match status" value="1"/>
</dbReference>
<feature type="domain" description="Cytochrome C Planctomycete-type" evidence="3">
    <location>
        <begin position="54"/>
        <end position="114"/>
    </location>
</feature>
<dbReference type="InterPro" id="IPR011444">
    <property type="entry name" value="DUF1549"/>
</dbReference>
<evidence type="ECO:0000313" key="4">
    <source>
        <dbReference type="EMBL" id="GAA3561766.1"/>
    </source>
</evidence>
<accession>A0ABP6X7K7</accession>
<dbReference type="InterPro" id="IPR013320">
    <property type="entry name" value="ConA-like_dom_sf"/>
</dbReference>
<keyword evidence="5" id="KW-1185">Reference proteome</keyword>
<feature type="domain" description="DUF1553" evidence="2">
    <location>
        <begin position="767"/>
        <end position="1019"/>
    </location>
</feature>
<gene>
    <name evidence="4" type="ORF">GCM10022395_10470</name>
</gene>
<dbReference type="Proteomes" id="UP001500954">
    <property type="component" value="Unassembled WGS sequence"/>
</dbReference>
<organism evidence="4 5">
    <name type="scientific">Snuella lapsa</name>
    <dbReference type="NCBI Taxonomy" id="870481"/>
    <lineage>
        <taxon>Bacteria</taxon>
        <taxon>Pseudomonadati</taxon>
        <taxon>Bacteroidota</taxon>
        <taxon>Flavobacteriia</taxon>
        <taxon>Flavobacteriales</taxon>
        <taxon>Flavobacteriaceae</taxon>
        <taxon>Snuella</taxon>
    </lineage>
</organism>
<dbReference type="Gene3D" id="2.60.120.200">
    <property type="match status" value="1"/>
</dbReference>
<protein>
    <submittedName>
        <fullName evidence="4">DUF1553 domain-containing protein</fullName>
    </submittedName>
</protein>
<evidence type="ECO:0000259" key="3">
    <source>
        <dbReference type="Pfam" id="PF07635"/>
    </source>
</evidence>
<comment type="caution">
    <text evidence="4">The sequence shown here is derived from an EMBL/GenBank/DDBJ whole genome shotgun (WGS) entry which is preliminary data.</text>
</comment>
<proteinExistence type="predicted"/>
<reference evidence="5" key="1">
    <citation type="journal article" date="2019" name="Int. J. Syst. Evol. Microbiol.">
        <title>The Global Catalogue of Microorganisms (GCM) 10K type strain sequencing project: providing services to taxonomists for standard genome sequencing and annotation.</title>
        <authorList>
            <consortium name="The Broad Institute Genomics Platform"/>
            <consortium name="The Broad Institute Genome Sequencing Center for Infectious Disease"/>
            <person name="Wu L."/>
            <person name="Ma J."/>
        </authorList>
    </citation>
    <scope>NUCLEOTIDE SEQUENCE [LARGE SCALE GENOMIC DNA]</scope>
    <source>
        <strain evidence="5">JCM 17111</strain>
    </source>
</reference>
<dbReference type="RefSeq" id="WP_345004802.1">
    <property type="nucleotide sequence ID" value="NZ_BAABCY010000032.1"/>
</dbReference>
<dbReference type="Pfam" id="PF07583">
    <property type="entry name" value="PSCyt2"/>
    <property type="match status" value="1"/>
</dbReference>